<keyword evidence="6" id="KW-0411">Iron-sulfur</keyword>
<dbReference type="Gene3D" id="3.20.20.70">
    <property type="entry name" value="Aldolase class I"/>
    <property type="match status" value="1"/>
</dbReference>
<keyword evidence="2" id="KW-0004">4Fe-4S</keyword>
<feature type="domain" description="Radical SAM core" evidence="7">
    <location>
        <begin position="56"/>
        <end position="270"/>
    </location>
</feature>
<dbReference type="InterPro" id="IPR013785">
    <property type="entry name" value="Aldolase_TIM"/>
</dbReference>
<dbReference type="GO" id="GO:0046872">
    <property type="term" value="F:metal ion binding"/>
    <property type="evidence" value="ECO:0007669"/>
    <property type="project" value="UniProtKB-KW"/>
</dbReference>
<dbReference type="EMBL" id="AP021879">
    <property type="protein sequence ID" value="BBO93405.1"/>
    <property type="molecule type" value="Genomic_DNA"/>
</dbReference>
<dbReference type="SFLD" id="SFLDS00029">
    <property type="entry name" value="Radical_SAM"/>
    <property type="match status" value="1"/>
</dbReference>
<evidence type="ECO:0000256" key="4">
    <source>
        <dbReference type="ARBA" id="ARBA00022723"/>
    </source>
</evidence>
<evidence type="ECO:0000256" key="5">
    <source>
        <dbReference type="ARBA" id="ARBA00023004"/>
    </source>
</evidence>
<dbReference type="PANTHER" id="PTHR30352">
    <property type="entry name" value="PYRUVATE FORMATE-LYASE-ACTIVATING ENZYME"/>
    <property type="match status" value="1"/>
</dbReference>
<reference evidence="8 9" key="1">
    <citation type="submission" date="2019-11" db="EMBL/GenBank/DDBJ databases">
        <title>Comparative genomics of hydrocarbon-degrading Desulfosarcina strains.</title>
        <authorList>
            <person name="Watanabe M."/>
            <person name="Kojima H."/>
            <person name="Fukui M."/>
        </authorList>
    </citation>
    <scope>NUCLEOTIDE SEQUENCE [LARGE SCALE GENOMIC DNA]</scope>
    <source>
        <strain evidence="9">oXyS1</strain>
    </source>
</reference>
<dbReference type="InterPro" id="IPR027596">
    <property type="entry name" value="AmmeMemoSam_rS"/>
</dbReference>
<keyword evidence="9" id="KW-1185">Reference proteome</keyword>
<dbReference type="InterPro" id="IPR058240">
    <property type="entry name" value="rSAM_sf"/>
</dbReference>
<evidence type="ECO:0000256" key="6">
    <source>
        <dbReference type="ARBA" id="ARBA00023014"/>
    </source>
</evidence>
<keyword evidence="4" id="KW-0479">Metal-binding</keyword>
<dbReference type="InterPro" id="IPR034457">
    <property type="entry name" value="Organic_radical-activating"/>
</dbReference>
<name>A0A5K8AL22_9BACT</name>
<keyword evidence="3" id="KW-0949">S-adenosyl-L-methionine</keyword>
<evidence type="ECO:0000256" key="3">
    <source>
        <dbReference type="ARBA" id="ARBA00022691"/>
    </source>
</evidence>
<dbReference type="SUPFAM" id="SSF102114">
    <property type="entry name" value="Radical SAM enzymes"/>
    <property type="match status" value="1"/>
</dbReference>
<dbReference type="InterPro" id="IPR007197">
    <property type="entry name" value="rSAM"/>
</dbReference>
<organism evidence="8 9">
    <name type="scientific">Desulfosarcina ovata subsp. ovata</name>
    <dbReference type="NCBI Taxonomy" id="2752305"/>
    <lineage>
        <taxon>Bacteria</taxon>
        <taxon>Pseudomonadati</taxon>
        <taxon>Thermodesulfobacteriota</taxon>
        <taxon>Desulfobacteria</taxon>
        <taxon>Desulfobacterales</taxon>
        <taxon>Desulfosarcinaceae</taxon>
        <taxon>Desulfosarcina</taxon>
    </lineage>
</organism>
<dbReference type="Pfam" id="PF04055">
    <property type="entry name" value="Radical_SAM"/>
    <property type="match status" value="1"/>
</dbReference>
<dbReference type="SFLD" id="SFLDG01101">
    <property type="entry name" value="Uncharacterised_Radical_SAM_Su"/>
    <property type="match status" value="1"/>
</dbReference>
<dbReference type="AlphaFoldDB" id="A0A5K8AL22"/>
<dbReference type="GO" id="GO:0051539">
    <property type="term" value="F:4 iron, 4 sulfur cluster binding"/>
    <property type="evidence" value="ECO:0007669"/>
    <property type="project" value="UniProtKB-KW"/>
</dbReference>
<accession>A0A5K8AL22</accession>
<evidence type="ECO:0000313" key="9">
    <source>
        <dbReference type="Proteomes" id="UP000422108"/>
    </source>
</evidence>
<comment type="cofactor">
    <cofactor evidence="1">
        <name>[4Fe-4S] cluster</name>
        <dbReference type="ChEBI" id="CHEBI:49883"/>
    </cofactor>
</comment>
<proteinExistence type="predicted"/>
<evidence type="ECO:0000256" key="1">
    <source>
        <dbReference type="ARBA" id="ARBA00001966"/>
    </source>
</evidence>
<evidence type="ECO:0000256" key="2">
    <source>
        <dbReference type="ARBA" id="ARBA00022485"/>
    </source>
</evidence>
<dbReference type="Gene3D" id="3.40.50.1980">
    <property type="entry name" value="Nitrogenase molybdenum iron protein domain"/>
    <property type="match status" value="1"/>
</dbReference>
<sequence>MKQLNCTICERRCHLTEGRPGACGLYEWKHGSIVERYADHFLVTCPISIETMPILHFQPGSKFLQVTTTGCNFSCPGCISSVLVKEMSPDSPALRHFTAEEIVDQAIRADCQGIVFLMNDPLAAFLRFLRIAELAQARGLKVGCSSNAYFTPESLTQLMPFLDFINIGMKGFSDAAYQACGVPAIRPVLRNLEALHGAGVHIEISCILTRNNAAELFDLARHVARLSPHIPLQVMRFLPFEGAAIDLEPSIRDAEDFCLTLRRMLDFVYLFNTPGSDYLNTRCPHCGQLVLEREFYGPMGAKLKLPEKGVSIDNSCPACPGYLPIVGPSATATYQEGDFEGGYPLTRAMEIVAAMLIAMGVHKKTVVVKAWEEILQEGGLKDLHRRIQHPRTYIDALLDFGRKAGVGERAEALAMYLENQMVRVENALASPKHRPRVYYAMGKPLFYINGERLENQLVEAAGGVSLNKMLPPGGRPGRNLPLAQLNALDPEIIFISAFLSNRMDDFLDECLALGVTAKAVKNRRIFVHPAPGWDFGSPRWVLGLLHMAKVFHPTRCHYNVMTEAQIFYRGFYGIDFSPQHINRSFSKPADNWRWIEADPVPAAIPPEPGPEPDRRQMLCC</sequence>
<dbReference type="Gene3D" id="1.20.58.2180">
    <property type="match status" value="1"/>
</dbReference>
<dbReference type="GO" id="GO:0003824">
    <property type="term" value="F:catalytic activity"/>
    <property type="evidence" value="ECO:0007669"/>
    <property type="project" value="InterPro"/>
</dbReference>
<dbReference type="PANTHER" id="PTHR30352:SF5">
    <property type="entry name" value="PYRUVATE FORMATE-LYASE 1-ACTIVATING ENZYME"/>
    <property type="match status" value="1"/>
</dbReference>
<dbReference type="SUPFAM" id="SSF53807">
    <property type="entry name" value="Helical backbone' metal receptor"/>
    <property type="match status" value="1"/>
</dbReference>
<keyword evidence="5" id="KW-0408">Iron</keyword>
<dbReference type="RefSeq" id="WP_155313993.1">
    <property type="nucleotide sequence ID" value="NZ_AP021879.1"/>
</dbReference>
<evidence type="ECO:0000313" key="8">
    <source>
        <dbReference type="EMBL" id="BBO93405.1"/>
    </source>
</evidence>
<dbReference type="CDD" id="cd01335">
    <property type="entry name" value="Radical_SAM"/>
    <property type="match status" value="1"/>
</dbReference>
<dbReference type="PROSITE" id="PS51918">
    <property type="entry name" value="RADICAL_SAM"/>
    <property type="match status" value="1"/>
</dbReference>
<protein>
    <submittedName>
        <fullName evidence="8">Radical SAM protein</fullName>
    </submittedName>
</protein>
<gene>
    <name evidence="8" type="ORF">DSCOOX_65850</name>
</gene>
<evidence type="ECO:0000259" key="7">
    <source>
        <dbReference type="PROSITE" id="PS51918"/>
    </source>
</evidence>
<dbReference type="Proteomes" id="UP000422108">
    <property type="component" value="Chromosome"/>
</dbReference>